<comment type="caution">
    <text evidence="3">The sequence shown here is derived from an EMBL/GenBank/DDBJ whole genome shotgun (WGS) entry which is preliminary data.</text>
</comment>
<dbReference type="PANTHER" id="PTHR37224">
    <property type="entry name" value="OS02G0804400 PROTEIN"/>
    <property type="match status" value="1"/>
</dbReference>
<gene>
    <name evidence="3" type="ORF">QVD17_25884</name>
</gene>
<keyword evidence="2" id="KW-0812">Transmembrane</keyword>
<proteinExistence type="predicted"/>
<evidence type="ECO:0000313" key="4">
    <source>
        <dbReference type="Proteomes" id="UP001229421"/>
    </source>
</evidence>
<evidence type="ECO:0000313" key="3">
    <source>
        <dbReference type="EMBL" id="KAK1416768.1"/>
    </source>
</evidence>
<keyword evidence="4" id="KW-1185">Reference proteome</keyword>
<dbReference type="EMBL" id="JAUHHV010000007">
    <property type="protein sequence ID" value="KAK1416768.1"/>
    <property type="molecule type" value="Genomic_DNA"/>
</dbReference>
<name>A0AAD8K7W1_TARER</name>
<feature type="compositionally biased region" description="Basic and acidic residues" evidence="1">
    <location>
        <begin position="68"/>
        <end position="78"/>
    </location>
</feature>
<reference evidence="3" key="1">
    <citation type="journal article" date="2023" name="bioRxiv">
        <title>Improved chromosome-level genome assembly for marigold (Tagetes erecta).</title>
        <authorList>
            <person name="Jiang F."/>
            <person name="Yuan L."/>
            <person name="Wang S."/>
            <person name="Wang H."/>
            <person name="Xu D."/>
            <person name="Wang A."/>
            <person name="Fan W."/>
        </authorList>
    </citation>
    <scope>NUCLEOTIDE SEQUENCE</scope>
    <source>
        <strain evidence="3">WSJ</strain>
        <tissue evidence="3">Leaf</tissue>
    </source>
</reference>
<evidence type="ECO:0000256" key="1">
    <source>
        <dbReference type="SAM" id="MobiDB-lite"/>
    </source>
</evidence>
<dbReference type="Proteomes" id="UP001229421">
    <property type="component" value="Unassembled WGS sequence"/>
</dbReference>
<dbReference type="AlphaFoldDB" id="A0AAD8K7W1"/>
<accession>A0AAD8K7W1</accession>
<keyword evidence="2" id="KW-0472">Membrane</keyword>
<protein>
    <submittedName>
        <fullName evidence="3">Uncharacterized protein</fullName>
    </submittedName>
</protein>
<sequence length="148" mass="15662">MTTPTAGAAIQPPISRSLATAISHQYTNVANNAIHIRNKSFTFPVTITTTSSPTFGGRRFAVAASRSTNEEANSKSDDSEPPFTSQDDDVNFLLKLGAGSFAGAAAIKYGSIILPEITRPNIIQALVMISTPVIVSVLILIKQSSVKQ</sequence>
<evidence type="ECO:0000256" key="2">
    <source>
        <dbReference type="SAM" id="Phobius"/>
    </source>
</evidence>
<organism evidence="3 4">
    <name type="scientific">Tagetes erecta</name>
    <name type="common">African marigold</name>
    <dbReference type="NCBI Taxonomy" id="13708"/>
    <lineage>
        <taxon>Eukaryota</taxon>
        <taxon>Viridiplantae</taxon>
        <taxon>Streptophyta</taxon>
        <taxon>Embryophyta</taxon>
        <taxon>Tracheophyta</taxon>
        <taxon>Spermatophyta</taxon>
        <taxon>Magnoliopsida</taxon>
        <taxon>eudicotyledons</taxon>
        <taxon>Gunneridae</taxon>
        <taxon>Pentapetalae</taxon>
        <taxon>asterids</taxon>
        <taxon>campanulids</taxon>
        <taxon>Asterales</taxon>
        <taxon>Asteraceae</taxon>
        <taxon>Asteroideae</taxon>
        <taxon>Heliantheae alliance</taxon>
        <taxon>Tageteae</taxon>
        <taxon>Tagetes</taxon>
    </lineage>
</organism>
<keyword evidence="2" id="KW-1133">Transmembrane helix</keyword>
<feature type="region of interest" description="Disordered" evidence="1">
    <location>
        <begin position="65"/>
        <end position="86"/>
    </location>
</feature>
<feature type="transmembrane region" description="Helical" evidence="2">
    <location>
        <begin position="122"/>
        <end position="141"/>
    </location>
</feature>